<name>A0AAR5QHY0_DENPD</name>
<dbReference type="Pfam" id="PF01490">
    <property type="entry name" value="Aa_trans"/>
    <property type="match status" value="1"/>
</dbReference>
<dbReference type="EnsemblMetazoa" id="XM_019917284.1">
    <property type="protein sequence ID" value="XP_019772843.1"/>
    <property type="gene ID" value="LOC109546362"/>
</dbReference>
<dbReference type="PANTHER" id="PTHR22950">
    <property type="entry name" value="AMINO ACID TRANSPORTER"/>
    <property type="match status" value="1"/>
</dbReference>
<feature type="transmembrane region" description="Helical" evidence="5">
    <location>
        <begin position="224"/>
        <end position="247"/>
    </location>
</feature>
<dbReference type="PANTHER" id="PTHR22950:SF349">
    <property type="entry name" value="AMINO ACID TRANSPORTER TRANSMEMBRANE DOMAIN-CONTAINING PROTEIN"/>
    <property type="match status" value="1"/>
</dbReference>
<feature type="transmembrane region" description="Helical" evidence="5">
    <location>
        <begin position="24"/>
        <end position="46"/>
    </location>
</feature>
<reference evidence="8" key="1">
    <citation type="journal article" date="2013" name="Genome Biol.">
        <title>Draft genome of the mountain pine beetle, Dendroctonus ponderosae Hopkins, a major forest pest.</title>
        <authorList>
            <person name="Keeling C.I."/>
            <person name="Yuen M.M."/>
            <person name="Liao N.Y."/>
            <person name="Docking T.R."/>
            <person name="Chan S.K."/>
            <person name="Taylor G.A."/>
            <person name="Palmquist D.L."/>
            <person name="Jackman S.D."/>
            <person name="Nguyen A."/>
            <person name="Li M."/>
            <person name="Henderson H."/>
            <person name="Janes J.K."/>
            <person name="Zhao Y."/>
            <person name="Pandoh P."/>
            <person name="Moore R."/>
            <person name="Sperling F.A."/>
            <person name="Huber D.P."/>
            <person name="Birol I."/>
            <person name="Jones S.J."/>
            <person name="Bohlmann J."/>
        </authorList>
    </citation>
    <scope>NUCLEOTIDE SEQUENCE</scope>
</reference>
<keyword evidence="2 5" id="KW-0812">Transmembrane</keyword>
<dbReference type="GO" id="GO:0005774">
    <property type="term" value="C:vacuolar membrane"/>
    <property type="evidence" value="ECO:0007669"/>
    <property type="project" value="TreeGrafter"/>
</dbReference>
<feature type="transmembrane region" description="Helical" evidence="5">
    <location>
        <begin position="150"/>
        <end position="172"/>
    </location>
</feature>
<feature type="transmembrane region" description="Helical" evidence="5">
    <location>
        <begin position="92"/>
        <end position="114"/>
    </location>
</feature>
<dbReference type="GO" id="GO:0015179">
    <property type="term" value="F:L-amino acid transmembrane transporter activity"/>
    <property type="evidence" value="ECO:0007669"/>
    <property type="project" value="TreeGrafter"/>
</dbReference>
<proteinExistence type="predicted"/>
<keyword evidence="4 5" id="KW-0472">Membrane</keyword>
<keyword evidence="3 5" id="KW-1133">Transmembrane helix</keyword>
<dbReference type="InterPro" id="IPR013057">
    <property type="entry name" value="AA_transpt_TM"/>
</dbReference>
<evidence type="ECO:0000313" key="7">
    <source>
        <dbReference type="EnsemblMetazoa" id="XP_019772843.1"/>
    </source>
</evidence>
<reference evidence="7" key="2">
    <citation type="submission" date="2024-08" db="UniProtKB">
        <authorList>
            <consortium name="EnsemblMetazoa"/>
        </authorList>
    </citation>
    <scope>IDENTIFICATION</scope>
</reference>
<evidence type="ECO:0000256" key="2">
    <source>
        <dbReference type="ARBA" id="ARBA00022692"/>
    </source>
</evidence>
<evidence type="ECO:0000259" key="6">
    <source>
        <dbReference type="Pfam" id="PF01490"/>
    </source>
</evidence>
<keyword evidence="8" id="KW-1185">Reference proteome</keyword>
<evidence type="ECO:0000256" key="1">
    <source>
        <dbReference type="ARBA" id="ARBA00004141"/>
    </source>
</evidence>
<organism evidence="7 8">
    <name type="scientific">Dendroctonus ponderosae</name>
    <name type="common">Mountain pine beetle</name>
    <dbReference type="NCBI Taxonomy" id="77166"/>
    <lineage>
        <taxon>Eukaryota</taxon>
        <taxon>Metazoa</taxon>
        <taxon>Ecdysozoa</taxon>
        <taxon>Arthropoda</taxon>
        <taxon>Hexapoda</taxon>
        <taxon>Insecta</taxon>
        <taxon>Pterygota</taxon>
        <taxon>Neoptera</taxon>
        <taxon>Endopterygota</taxon>
        <taxon>Coleoptera</taxon>
        <taxon>Polyphaga</taxon>
        <taxon>Cucujiformia</taxon>
        <taxon>Curculionidae</taxon>
        <taxon>Scolytinae</taxon>
        <taxon>Dendroctonus</taxon>
    </lineage>
</organism>
<sequence length="329" mass="36885">MHLVKGYVGTGIFSMGDAMKNGGLIFGPITTFLIGMICLHCCHLLVNSAHMLHKHYKLDRVPDYADTAKLSFKLAAPEFPAWAFVAKLTVNVFLIMAQVGFCCCYLVFISWNIRELLIAYKVPLDIHSIIALVVIPIWITCLIRTLKCLAYLSIIANCTLLTSIAIVLYFAFTIPTSECPAGLLVPGISEYAIFFGQSIFAFEGIGLVLILYNEMSEPEEFYETYGVLNIGLHMVTVTYIFFGAVTYLQFGNDIKETVTLNLNTSEYLGQLVLVLISVGVSFSFSLQLYVAVDITWPKIVFWLGPFKYPVWVELWFRTALVITICKLKL</sequence>
<comment type="subcellular location">
    <subcellularLocation>
        <location evidence="1">Membrane</location>
        <topology evidence="1">Multi-pass membrane protein</topology>
    </subcellularLocation>
</comment>
<evidence type="ECO:0000256" key="3">
    <source>
        <dbReference type="ARBA" id="ARBA00022989"/>
    </source>
</evidence>
<feature type="transmembrane region" description="Helical" evidence="5">
    <location>
        <begin position="192"/>
        <end position="212"/>
    </location>
</feature>
<accession>A0AAR5QHY0</accession>
<feature type="domain" description="Amino acid transporter transmembrane" evidence="6">
    <location>
        <begin position="1"/>
        <end position="324"/>
    </location>
</feature>
<dbReference type="Proteomes" id="UP000019118">
    <property type="component" value="Unassembled WGS sequence"/>
</dbReference>
<protein>
    <recommendedName>
        <fullName evidence="6">Amino acid transporter transmembrane domain-containing protein</fullName>
    </recommendedName>
</protein>
<evidence type="ECO:0000256" key="4">
    <source>
        <dbReference type="ARBA" id="ARBA00023136"/>
    </source>
</evidence>
<feature type="transmembrane region" description="Helical" evidence="5">
    <location>
        <begin position="126"/>
        <end position="143"/>
    </location>
</feature>
<feature type="transmembrane region" description="Helical" evidence="5">
    <location>
        <begin position="267"/>
        <end position="292"/>
    </location>
</feature>
<dbReference type="AlphaFoldDB" id="A0AAR5QHY0"/>
<evidence type="ECO:0000313" key="8">
    <source>
        <dbReference type="Proteomes" id="UP000019118"/>
    </source>
</evidence>
<evidence type="ECO:0000256" key="5">
    <source>
        <dbReference type="SAM" id="Phobius"/>
    </source>
</evidence>